<keyword evidence="1" id="KW-1133">Transmembrane helix</keyword>
<comment type="caution">
    <text evidence="3">The sequence shown here is derived from an EMBL/GenBank/DDBJ whole genome shotgun (WGS) entry which is preliminary data.</text>
</comment>
<dbReference type="Pfam" id="PF26514">
    <property type="entry name" value="DUF8173"/>
    <property type="match status" value="1"/>
</dbReference>
<feature type="transmembrane region" description="Helical" evidence="1">
    <location>
        <begin position="238"/>
        <end position="258"/>
    </location>
</feature>
<gene>
    <name evidence="3" type="ORF">A3J30_04680</name>
</gene>
<protein>
    <recommendedName>
        <fullName evidence="2">DUF8173 domain-containing protein</fullName>
    </recommendedName>
</protein>
<reference evidence="3 4" key="1">
    <citation type="journal article" date="2016" name="Nat. Commun.">
        <title>Thousands of microbial genomes shed light on interconnected biogeochemical processes in an aquifer system.</title>
        <authorList>
            <person name="Anantharaman K."/>
            <person name="Brown C.T."/>
            <person name="Hug L.A."/>
            <person name="Sharon I."/>
            <person name="Castelle C.J."/>
            <person name="Probst A.J."/>
            <person name="Thomas B.C."/>
            <person name="Singh A."/>
            <person name="Wilkins M.J."/>
            <person name="Karaoz U."/>
            <person name="Brodie E.L."/>
            <person name="Williams K.H."/>
            <person name="Hubbard S.S."/>
            <person name="Banfield J.F."/>
        </authorList>
    </citation>
    <scope>NUCLEOTIDE SEQUENCE [LARGE SCALE GENOMIC DNA]</scope>
</reference>
<accession>A0A1G2RV99</accession>
<feature type="domain" description="DUF8173" evidence="2">
    <location>
        <begin position="200"/>
        <end position="344"/>
    </location>
</feature>
<feature type="transmembrane region" description="Helical" evidence="1">
    <location>
        <begin position="305"/>
        <end position="327"/>
    </location>
</feature>
<dbReference type="EMBL" id="MHUL01000023">
    <property type="protein sequence ID" value="OHA76785.1"/>
    <property type="molecule type" value="Genomic_DNA"/>
</dbReference>
<organism evidence="3 4">
    <name type="scientific">Candidatus Wildermuthbacteria bacterium RIFCSPLOWO2_02_FULL_47_9c</name>
    <dbReference type="NCBI Taxonomy" id="1802466"/>
    <lineage>
        <taxon>Bacteria</taxon>
        <taxon>Candidatus Wildermuthiibacteriota</taxon>
    </lineage>
</organism>
<dbReference type="InterPro" id="IPR058486">
    <property type="entry name" value="DUF8173"/>
</dbReference>
<dbReference type="AlphaFoldDB" id="A0A1G2RV99"/>
<keyword evidence="1" id="KW-0812">Transmembrane</keyword>
<keyword evidence="1" id="KW-0472">Membrane</keyword>
<evidence type="ECO:0000256" key="1">
    <source>
        <dbReference type="SAM" id="Phobius"/>
    </source>
</evidence>
<evidence type="ECO:0000313" key="4">
    <source>
        <dbReference type="Proteomes" id="UP000178222"/>
    </source>
</evidence>
<feature type="transmembrane region" description="Helical" evidence="1">
    <location>
        <begin position="197"/>
        <end position="217"/>
    </location>
</feature>
<proteinExistence type="predicted"/>
<evidence type="ECO:0000259" key="2">
    <source>
        <dbReference type="Pfam" id="PF26514"/>
    </source>
</evidence>
<dbReference type="Proteomes" id="UP000178222">
    <property type="component" value="Unassembled WGS sequence"/>
</dbReference>
<sequence length="360" mass="38350">MAEGEVVDQDYGAVAEVVRISGTVLGDVYAVGGQVFIDGRVEGDLLALGGVVHIAGEVTQNVRAAGGEVVVSGTIGRNATIAGVNVTFTDEARVQGGVVIGGANVFLSSPVGKEVRVAGRNFTLANVVAGDVEAAVENIGLTGRARIEGDFTYWSNKEAQIDEGAVVLGVQERKSPQQLTGRVGKIIEPATRWVKPVLGLSSFFTTLLLGFLLIRFFPGFSRATVHTLQAAKWRSLTTGITALLFIPLLFGILIITIVGIPLGFLLLFVSSLLLYTSRIFVMLFLGQFLLDRFSVRKNREERQGLAFVLGLAVYSLLILIPVVGWLVSFGAMLFGLGAAAETVKEIYVKPKPKKETAAQA</sequence>
<name>A0A1G2RV99_9BACT</name>
<feature type="transmembrane region" description="Helical" evidence="1">
    <location>
        <begin position="264"/>
        <end position="285"/>
    </location>
</feature>
<evidence type="ECO:0000313" key="3">
    <source>
        <dbReference type="EMBL" id="OHA76785.1"/>
    </source>
</evidence>